<dbReference type="Pfam" id="PF04230">
    <property type="entry name" value="PS_pyruv_trans"/>
    <property type="match status" value="1"/>
</dbReference>
<accession>A0A1G9YBC0</accession>
<dbReference type="GO" id="GO:0016740">
    <property type="term" value="F:transferase activity"/>
    <property type="evidence" value="ECO:0007669"/>
    <property type="project" value="UniProtKB-KW"/>
</dbReference>
<keyword evidence="2" id="KW-0808">Transferase</keyword>
<name>A0A1G9YBC0_9SPHI</name>
<feature type="domain" description="Polysaccharide pyruvyl transferase" evidence="1">
    <location>
        <begin position="81"/>
        <end position="350"/>
    </location>
</feature>
<dbReference type="STRING" id="430522.BFS30_09770"/>
<organism evidence="2 3">
    <name type="scientific">Pedobacter steynii</name>
    <dbReference type="NCBI Taxonomy" id="430522"/>
    <lineage>
        <taxon>Bacteria</taxon>
        <taxon>Pseudomonadati</taxon>
        <taxon>Bacteroidota</taxon>
        <taxon>Sphingobacteriia</taxon>
        <taxon>Sphingobacteriales</taxon>
        <taxon>Sphingobacteriaceae</taxon>
        <taxon>Pedobacter</taxon>
    </lineage>
</organism>
<dbReference type="EMBL" id="FNGY01000006">
    <property type="protein sequence ID" value="SDN06404.1"/>
    <property type="molecule type" value="Genomic_DNA"/>
</dbReference>
<reference evidence="3" key="1">
    <citation type="submission" date="2016-10" db="EMBL/GenBank/DDBJ databases">
        <authorList>
            <person name="Varghese N."/>
            <person name="Submissions S."/>
        </authorList>
    </citation>
    <scope>NUCLEOTIDE SEQUENCE [LARGE SCALE GENOMIC DNA]</scope>
    <source>
        <strain evidence="3">DSM 19110</strain>
    </source>
</reference>
<dbReference type="Proteomes" id="UP000183200">
    <property type="component" value="Unassembled WGS sequence"/>
</dbReference>
<evidence type="ECO:0000259" key="1">
    <source>
        <dbReference type="Pfam" id="PF04230"/>
    </source>
</evidence>
<protein>
    <submittedName>
        <fullName evidence="2">Polysaccharide pyruvyl transferase</fullName>
    </submittedName>
</protein>
<evidence type="ECO:0000313" key="2">
    <source>
        <dbReference type="EMBL" id="SDN06404.1"/>
    </source>
</evidence>
<proteinExistence type="predicted"/>
<dbReference type="RefSeq" id="WP_074609156.1">
    <property type="nucleotide sequence ID" value="NZ_FNGY01000006.1"/>
</dbReference>
<dbReference type="OrthoDB" id="9770347at2"/>
<gene>
    <name evidence="2" type="ORF">SAMN05421820_10663</name>
</gene>
<evidence type="ECO:0000313" key="3">
    <source>
        <dbReference type="Proteomes" id="UP000183200"/>
    </source>
</evidence>
<sequence length="413" mass="46599">MSNLKQQFKGLYVEFFWSAASFCSLFVKANKNANKILVLPAANLNGGFGEDIMITSFMNNFANGTPVCILNGYKIIREDYKTINKNIEFIDGFDDRVNFLKLLFLIKNCSLVYVIGADIMDGTYRVHNSINRLRVIELANRIGVKAQISGFSVSKNILPVVKAKFIKVAKDVRLKIRDVESYVRMKDFIPAEQLILTNDIAFICPDVPASYQSKTYEDYKTWVAAAKAKGKSIIGVCPNAIQAKKIGFENYLSGFKQLLEGFLEVGDYAFVFLYHDIRPICDEASDSTFSRILNEYFGAKSVDCFYTDQIRNGVELKGYVSLVDFTITGRMHLGISGLTFSKPMFGVSYANKFEGMVKLFDVDPNSCLIDYDKLSESKEKIRLFTKNFAAIENSVKNNIQKVKLETSNNYTHG</sequence>
<dbReference type="InterPro" id="IPR007345">
    <property type="entry name" value="Polysacch_pyruvyl_Trfase"/>
</dbReference>
<keyword evidence="3" id="KW-1185">Reference proteome</keyword>
<dbReference type="AlphaFoldDB" id="A0A1G9YBC0"/>